<feature type="region of interest" description="Disordered" evidence="1">
    <location>
        <begin position="23"/>
        <end position="67"/>
    </location>
</feature>
<gene>
    <name evidence="2" type="ORF">RI129_003112</name>
</gene>
<dbReference type="EMBL" id="JAVRBK010000002">
    <property type="protein sequence ID" value="KAK5648220.1"/>
    <property type="molecule type" value="Genomic_DNA"/>
</dbReference>
<sequence length="133" mass="15263">MHNPPAQKYFSNKDVFGRQNNVFKPSNNFTSQNRPQPMSTTTRNSNFPQPMSITTRNANFPRNTNYEKSFPNRVYNLDEREYTNQNDSVASTSNLENGIDQYENCCEVGTTILQCNVTNLNNLSNNLPYTYTG</sequence>
<reference evidence="2 3" key="1">
    <citation type="journal article" date="2024" name="Insects">
        <title>An Improved Chromosome-Level Genome Assembly of the Firefly Pyrocoelia pectoralis.</title>
        <authorList>
            <person name="Fu X."/>
            <person name="Meyer-Rochow V.B."/>
            <person name="Ballantyne L."/>
            <person name="Zhu X."/>
        </authorList>
    </citation>
    <scope>NUCLEOTIDE SEQUENCE [LARGE SCALE GENOMIC DNA]</scope>
    <source>
        <strain evidence="2">XCY_ONT2</strain>
    </source>
</reference>
<keyword evidence="3" id="KW-1185">Reference proteome</keyword>
<evidence type="ECO:0000313" key="2">
    <source>
        <dbReference type="EMBL" id="KAK5648220.1"/>
    </source>
</evidence>
<evidence type="ECO:0000256" key="1">
    <source>
        <dbReference type="SAM" id="MobiDB-lite"/>
    </source>
</evidence>
<organism evidence="2 3">
    <name type="scientific">Pyrocoelia pectoralis</name>
    <dbReference type="NCBI Taxonomy" id="417401"/>
    <lineage>
        <taxon>Eukaryota</taxon>
        <taxon>Metazoa</taxon>
        <taxon>Ecdysozoa</taxon>
        <taxon>Arthropoda</taxon>
        <taxon>Hexapoda</taxon>
        <taxon>Insecta</taxon>
        <taxon>Pterygota</taxon>
        <taxon>Neoptera</taxon>
        <taxon>Endopterygota</taxon>
        <taxon>Coleoptera</taxon>
        <taxon>Polyphaga</taxon>
        <taxon>Elateriformia</taxon>
        <taxon>Elateroidea</taxon>
        <taxon>Lampyridae</taxon>
        <taxon>Lampyrinae</taxon>
        <taxon>Pyrocoelia</taxon>
    </lineage>
</organism>
<dbReference type="Proteomes" id="UP001329430">
    <property type="component" value="Chromosome 2"/>
</dbReference>
<comment type="caution">
    <text evidence="2">The sequence shown here is derived from an EMBL/GenBank/DDBJ whole genome shotgun (WGS) entry which is preliminary data.</text>
</comment>
<proteinExistence type="predicted"/>
<dbReference type="AlphaFoldDB" id="A0AAN7VGF2"/>
<accession>A0AAN7VGF2</accession>
<protein>
    <submittedName>
        <fullName evidence="2">Uncharacterized protein</fullName>
    </submittedName>
</protein>
<evidence type="ECO:0000313" key="3">
    <source>
        <dbReference type="Proteomes" id="UP001329430"/>
    </source>
</evidence>
<name>A0AAN7VGF2_9COLE</name>